<feature type="transmembrane region" description="Helical" evidence="1">
    <location>
        <begin position="306"/>
        <end position="324"/>
    </location>
</feature>
<proteinExistence type="predicted"/>
<feature type="transmembrane region" description="Helical" evidence="1">
    <location>
        <begin position="74"/>
        <end position="92"/>
    </location>
</feature>
<feature type="transmembrane region" description="Helical" evidence="1">
    <location>
        <begin position="179"/>
        <end position="197"/>
    </location>
</feature>
<keyword evidence="1" id="KW-0472">Membrane</keyword>
<gene>
    <name evidence="2" type="ORF">LCGC14_1512780</name>
</gene>
<accession>A0A0F9LGH1</accession>
<organism evidence="2">
    <name type="scientific">marine sediment metagenome</name>
    <dbReference type="NCBI Taxonomy" id="412755"/>
    <lineage>
        <taxon>unclassified sequences</taxon>
        <taxon>metagenomes</taxon>
        <taxon>ecological metagenomes</taxon>
    </lineage>
</organism>
<evidence type="ECO:0000256" key="1">
    <source>
        <dbReference type="SAM" id="Phobius"/>
    </source>
</evidence>
<comment type="caution">
    <text evidence="2">The sequence shown here is derived from an EMBL/GenBank/DDBJ whole genome shotgun (WGS) entry which is preliminary data.</text>
</comment>
<feature type="transmembrane region" description="Helical" evidence="1">
    <location>
        <begin position="140"/>
        <end position="159"/>
    </location>
</feature>
<dbReference type="EMBL" id="LAZR01011123">
    <property type="protein sequence ID" value="KKM63310.1"/>
    <property type="molecule type" value="Genomic_DNA"/>
</dbReference>
<feature type="transmembrane region" description="Helical" evidence="1">
    <location>
        <begin position="267"/>
        <end position="286"/>
    </location>
</feature>
<feature type="transmembrane region" description="Helical" evidence="1">
    <location>
        <begin position="204"/>
        <end position="229"/>
    </location>
</feature>
<protein>
    <submittedName>
        <fullName evidence="2">Uncharacterized protein</fullName>
    </submittedName>
</protein>
<sequence length="331" mass="38908">MSFINGLKEFFKKPLYIIILLAFIVAWFLILLGFTFFPIDGFRRFIFLFIGILGGFIFLLLIVSLFIQINKLNYIVILIIFLISLPTIIIFDGFLSKFYSYLIVINLIFTAFFAFKICMDSSTKVDDYLYNKKNSRKITRPTEFVIFGFLNLWIFIMTWRIMSNLIPLVAQSSANIFRIVFWINLILIIIVIIRLLITKKLAAFSSLFLILTFFYILFIIVDTIAIFIFPSTTDYAWYSFIIDLFLFIYIIGSVFDKIDYIKSKLKIIRVETIALFVILMKLYSQVFKILPGFIVTPAIVFQQQIFLLWIFIIFTLLIGIYSIFTHKEGKN</sequence>
<keyword evidence="1" id="KW-1133">Transmembrane helix</keyword>
<evidence type="ECO:0000313" key="2">
    <source>
        <dbReference type="EMBL" id="KKM63310.1"/>
    </source>
</evidence>
<dbReference type="AlphaFoldDB" id="A0A0F9LGH1"/>
<feature type="transmembrane region" description="Helical" evidence="1">
    <location>
        <begin position="235"/>
        <end position="255"/>
    </location>
</feature>
<feature type="transmembrane region" description="Helical" evidence="1">
    <location>
        <begin position="15"/>
        <end position="39"/>
    </location>
</feature>
<reference evidence="2" key="1">
    <citation type="journal article" date="2015" name="Nature">
        <title>Complex archaea that bridge the gap between prokaryotes and eukaryotes.</title>
        <authorList>
            <person name="Spang A."/>
            <person name="Saw J.H."/>
            <person name="Jorgensen S.L."/>
            <person name="Zaremba-Niedzwiedzka K."/>
            <person name="Martijn J."/>
            <person name="Lind A.E."/>
            <person name="van Eijk R."/>
            <person name="Schleper C."/>
            <person name="Guy L."/>
            <person name="Ettema T.J."/>
        </authorList>
    </citation>
    <scope>NUCLEOTIDE SEQUENCE</scope>
</reference>
<feature type="transmembrane region" description="Helical" evidence="1">
    <location>
        <begin position="45"/>
        <end position="67"/>
    </location>
</feature>
<keyword evidence="1" id="KW-0812">Transmembrane</keyword>
<feature type="transmembrane region" description="Helical" evidence="1">
    <location>
        <begin position="98"/>
        <end position="119"/>
    </location>
</feature>
<name>A0A0F9LGH1_9ZZZZ</name>